<dbReference type="GO" id="GO:0061003">
    <property type="term" value="P:positive regulation of dendritic spine morphogenesis"/>
    <property type="evidence" value="ECO:0000318"/>
    <property type="project" value="GO_Central"/>
</dbReference>
<dbReference type="SUPFAM" id="SSF55753">
    <property type="entry name" value="Actin depolymerizing proteins"/>
    <property type="match status" value="1"/>
</dbReference>
<dbReference type="RefSeq" id="XP_005173926.1">
    <property type="nucleotide sequence ID" value="XM_005173869.6"/>
</dbReference>
<dbReference type="GO" id="GO:0030027">
    <property type="term" value="C:lamellipodium"/>
    <property type="evidence" value="ECO:0000318"/>
    <property type="project" value="GO_Central"/>
</dbReference>
<feature type="region of interest" description="Disordered" evidence="2">
    <location>
        <begin position="186"/>
        <end position="367"/>
    </location>
</feature>
<dbReference type="GO" id="GO:0030427">
    <property type="term" value="C:site of polarized growth"/>
    <property type="evidence" value="ECO:0000318"/>
    <property type="project" value="GO_Central"/>
</dbReference>
<evidence type="ECO:0000259" key="3">
    <source>
        <dbReference type="PROSITE" id="PS51263"/>
    </source>
</evidence>
<feature type="compositionally biased region" description="Basic and acidic residues" evidence="2">
    <location>
        <begin position="1372"/>
        <end position="1402"/>
    </location>
</feature>
<feature type="region of interest" description="Disordered" evidence="2">
    <location>
        <begin position="1285"/>
        <end position="1320"/>
    </location>
</feature>
<feature type="compositionally biased region" description="Basic and acidic residues" evidence="2">
    <location>
        <begin position="243"/>
        <end position="277"/>
    </location>
</feature>
<feature type="region of interest" description="Disordered" evidence="2">
    <location>
        <begin position="1671"/>
        <end position="1693"/>
    </location>
</feature>
<keyword evidence="1" id="KW-0175">Coiled coil</keyword>
<dbReference type="GO" id="GO:0048812">
    <property type="term" value="P:neuron projection morphogenesis"/>
    <property type="evidence" value="ECO:0000318"/>
    <property type="project" value="GO_Central"/>
</dbReference>
<dbReference type="GO" id="GO:0045211">
    <property type="term" value="C:postsynaptic membrane"/>
    <property type="evidence" value="ECO:0000318"/>
    <property type="project" value="GO_Central"/>
</dbReference>
<evidence type="ECO:0000256" key="2">
    <source>
        <dbReference type="SAM" id="MobiDB-lite"/>
    </source>
</evidence>
<feature type="compositionally biased region" description="Basic and acidic residues" evidence="2">
    <location>
        <begin position="699"/>
        <end position="750"/>
    </location>
</feature>
<feature type="region of interest" description="Disordered" evidence="2">
    <location>
        <begin position="1539"/>
        <end position="1558"/>
    </location>
</feature>
<dbReference type="KEGG" id="dre:101884756"/>
<reference evidence="5" key="1">
    <citation type="submission" date="2025-08" db="UniProtKB">
        <authorList>
            <consortium name="RefSeq"/>
        </authorList>
    </citation>
    <scope>IDENTIFICATION</scope>
    <source>
        <strain evidence="5">Tuebingen</strain>
        <tissue evidence="5">Fibroblasts and whole tissue</tissue>
    </source>
</reference>
<feature type="compositionally biased region" description="Acidic residues" evidence="2">
    <location>
        <begin position="1285"/>
        <end position="1296"/>
    </location>
</feature>
<feature type="compositionally biased region" description="Polar residues" evidence="2">
    <location>
        <begin position="1603"/>
        <end position="1619"/>
    </location>
</feature>
<dbReference type="InterPro" id="IPR029006">
    <property type="entry name" value="ADF-H/Gelsolin-like_dom_sf"/>
</dbReference>
<keyword evidence="4" id="KW-1185">Reference proteome</keyword>
<feature type="region of interest" description="Disordered" evidence="2">
    <location>
        <begin position="646"/>
        <end position="750"/>
    </location>
</feature>
<feature type="compositionally biased region" description="Polar residues" evidence="2">
    <location>
        <begin position="1584"/>
        <end position="1596"/>
    </location>
</feature>
<name>A0A8M2BL73_DANRE</name>
<feature type="region of interest" description="Disordered" evidence="2">
    <location>
        <begin position="542"/>
        <end position="566"/>
    </location>
</feature>
<evidence type="ECO:0000313" key="5">
    <source>
        <dbReference type="RefSeq" id="XP_005173926.1"/>
    </source>
</evidence>
<dbReference type="Gene3D" id="3.40.20.10">
    <property type="entry name" value="Severin"/>
    <property type="match status" value="1"/>
</dbReference>
<feature type="compositionally biased region" description="Basic and acidic residues" evidence="2">
    <location>
        <begin position="1297"/>
        <end position="1320"/>
    </location>
</feature>
<dbReference type="GO" id="GO:0045773">
    <property type="term" value="P:positive regulation of axon extension"/>
    <property type="evidence" value="ECO:0000318"/>
    <property type="project" value="GO_Central"/>
</dbReference>
<feature type="compositionally biased region" description="Low complexity" evidence="2">
    <location>
        <begin position="471"/>
        <end position="480"/>
    </location>
</feature>
<dbReference type="PANTHER" id="PTHR10829:SF9">
    <property type="entry name" value="ADF-H DOMAIN-CONTAINING PROTEIN"/>
    <property type="match status" value="1"/>
</dbReference>
<feature type="compositionally biased region" description="Basic and acidic residues" evidence="2">
    <location>
        <begin position="1190"/>
        <end position="1211"/>
    </location>
</feature>
<gene>
    <name evidence="5" type="primary">LOC101884756</name>
</gene>
<feature type="compositionally biased region" description="Basic and acidic residues" evidence="2">
    <location>
        <begin position="1134"/>
        <end position="1182"/>
    </location>
</feature>
<dbReference type="GO" id="GO:0014069">
    <property type="term" value="C:postsynaptic density"/>
    <property type="evidence" value="ECO:0000318"/>
    <property type="project" value="GO_Central"/>
</dbReference>
<dbReference type="GO" id="GO:0051015">
    <property type="term" value="F:actin filament binding"/>
    <property type="evidence" value="ECO:0000318"/>
    <property type="project" value="GO_Central"/>
</dbReference>
<dbReference type="Proteomes" id="UP000000437">
    <property type="component" value="Chromosome 21"/>
</dbReference>
<dbReference type="GO" id="GO:0030833">
    <property type="term" value="P:regulation of actin filament polymerization"/>
    <property type="evidence" value="ECO:0000318"/>
    <property type="project" value="GO_Central"/>
</dbReference>
<feature type="compositionally biased region" description="Basic and acidic residues" evidence="2">
    <location>
        <begin position="1671"/>
        <end position="1683"/>
    </location>
</feature>
<feature type="compositionally biased region" description="Polar residues" evidence="2">
    <location>
        <begin position="1767"/>
        <end position="1780"/>
    </location>
</feature>
<feature type="region of interest" description="Disordered" evidence="2">
    <location>
        <begin position="139"/>
        <end position="159"/>
    </location>
</feature>
<feature type="region of interest" description="Disordered" evidence="2">
    <location>
        <begin position="1584"/>
        <end position="1645"/>
    </location>
</feature>
<feature type="compositionally biased region" description="Basic and acidic residues" evidence="2">
    <location>
        <begin position="1730"/>
        <end position="1748"/>
    </location>
</feature>
<feature type="compositionally biased region" description="Polar residues" evidence="2">
    <location>
        <begin position="297"/>
        <end position="310"/>
    </location>
</feature>
<accession>A0A8M2BL73</accession>
<feature type="coiled-coil region" evidence="1">
    <location>
        <begin position="868"/>
        <end position="916"/>
    </location>
</feature>
<feature type="compositionally biased region" description="Basic and acidic residues" evidence="2">
    <location>
        <begin position="1539"/>
        <end position="1554"/>
    </location>
</feature>
<feature type="compositionally biased region" description="Low complexity" evidence="2">
    <location>
        <begin position="278"/>
        <end position="287"/>
    </location>
</feature>
<feature type="compositionally biased region" description="Basic and acidic residues" evidence="2">
    <location>
        <begin position="1415"/>
        <end position="1424"/>
    </location>
</feature>
<feature type="compositionally biased region" description="Acidic residues" evidence="2">
    <location>
        <begin position="547"/>
        <end position="565"/>
    </location>
</feature>
<dbReference type="AlphaFoldDB" id="A0A8M2BL73"/>
<feature type="compositionally biased region" description="Basic and acidic residues" evidence="2">
    <location>
        <begin position="681"/>
        <end position="692"/>
    </location>
</feature>
<protein>
    <submittedName>
        <fullName evidence="5">Uncharacterized protein isoform X1</fullName>
    </submittedName>
</protein>
<feature type="region of interest" description="Disordered" evidence="2">
    <location>
        <begin position="592"/>
        <end position="612"/>
    </location>
</feature>
<feature type="compositionally biased region" description="Basic and acidic residues" evidence="2">
    <location>
        <begin position="592"/>
        <end position="602"/>
    </location>
</feature>
<dbReference type="Pfam" id="PF00241">
    <property type="entry name" value="Cofilin_ADF"/>
    <property type="match status" value="1"/>
</dbReference>
<organism evidence="4 5">
    <name type="scientific">Danio rerio</name>
    <name type="common">Zebrafish</name>
    <name type="synonym">Brachydanio rerio</name>
    <dbReference type="NCBI Taxonomy" id="7955"/>
    <lineage>
        <taxon>Eukaryota</taxon>
        <taxon>Metazoa</taxon>
        <taxon>Chordata</taxon>
        <taxon>Craniata</taxon>
        <taxon>Vertebrata</taxon>
        <taxon>Euteleostomi</taxon>
        <taxon>Actinopterygii</taxon>
        <taxon>Neopterygii</taxon>
        <taxon>Teleostei</taxon>
        <taxon>Ostariophysi</taxon>
        <taxon>Cypriniformes</taxon>
        <taxon>Danionidae</taxon>
        <taxon>Danioninae</taxon>
        <taxon>Danio</taxon>
    </lineage>
</organism>
<evidence type="ECO:0000256" key="1">
    <source>
        <dbReference type="SAM" id="Coils"/>
    </source>
</evidence>
<feature type="region of interest" description="Disordered" evidence="2">
    <location>
        <begin position="448"/>
        <end position="484"/>
    </location>
</feature>
<dbReference type="GO" id="GO:0098974">
    <property type="term" value="P:postsynaptic actin cytoskeleton organization"/>
    <property type="evidence" value="ECO:0000318"/>
    <property type="project" value="GO_Central"/>
</dbReference>
<feature type="compositionally biased region" description="Polar residues" evidence="2">
    <location>
        <begin position="358"/>
        <end position="367"/>
    </location>
</feature>
<sequence>MTSMREVNLDTYSLSLLTAKEDILNPRSSTNWALFTYDGIMNRLRLADSGVGGLKELSTKLNPRLPLYGMCRVGKAQPRFVMILWVGKDVEEYRRAECQSHIPAIRAFFKEVHIFLPAHTLDEITEERICALACKSAGVPQGSRARPGRRTEDRHATVGTNYKRTIAAAEIQRIQRDSFWAQMEREEEERKKEEQRRAAEDRRQRERERMIQEKREATERERRMQQQEQKIKEQRRIQAQLEAEAHKQEKIKWEHQKREREDEEVRSSRSESEEKAAQEAAALVSQRPVNPREFFRQLSSSSIQTGSRPNSPCPVRSPLKRLNRSQTDSIFSFNEPPSSSSSSSSSPLSCRIPPHFPSTPTTQSPTIFTKTTFPNGTMVSAESKIQISSPKLMVSFAVSTCAPQLQSPPLPPTKPQLKSPISEILDSLVFYPPPPIPEQLHLNEQPETVIEFPPPPPGFEDSPEDQLEETSVPSSSVLVPPSRPLPALPVAPRMLTDLEIERDFTARASVISTVEEEEDIEERNLMDCEEYEGTIQEKHEAISEECERGEEEDEKMLDECQSEDEKEGHIVDAFEGELVWRNVEDFESGERDGKMLGEHQESEEILDGNIIDRHEREIEETLEEFKDGNELDEEILEKQLSEGSKVKKNVEEFESQRKQDEKMLEEIESEEKLDGNIMEEQESKGNKAKENVEEFNSVNDKHEKMEEVESKEKLDENIIERHERETLEETLEQFKARNKPDEKNLEEQECEGNKVKINVEEFESQREQDVEMEECEREEKLDQNIMDEIKSETVEEFKDGKKQNGKFLEEQASKRYNVEEVEGKEKLDENIMERLESEIMEEFIDRKKQDGTFLEEQESKEIKVKKNVEEFESGKDKDEKILEEIKNEEKQDGFIMEVHEREADDVSKNVEQFKDVKFLEEQESEEIQHAKFIDEDGKGLGKYTEHEKDDTTVDVFESKKEDEKSMEILEMEQINNGKIMEKSIRGDGKVLEKCEENHDTLQEPDREIVEELKFDKMKDESIMEEQKSKKLQHWTNTEDYESEKIHISKTILEYTSEDEKTMMKSEEENEQMVKKCEEEYVGQLEIERIQHESNVEEIYSEKEHDSHEESVTENMQYVRNIEGLEQDSEMVVEKFEETKSEKEQGGKMTETSEKQDGKSLGKHEKEHGEEMLEHGNEEKQDGKTVQAFGNEKDDYRTSMDGSETEKIQDEFRQENEQYGEIEKTNPEVEDSENAQDFKMTEGCKSKKIQCGDFIKEYIYEQEDKKIREASETEKTQFVNILTDCEEGNMEEFDSEKEEGKKMKDGKTAEELESEKERELNMKEVCESENIQYGDFIKEYINEQEEENIREASETETTQCVNIMTDCGEENMEEHKSEKQQVEKMTDGKTAEELEGEKERELNMTEDCESENIQYGDHEKEKAQDEEPMEKIQPVNILEECLRNHEHDGKDGRRMEEHVKIQNANIMSEHLIENDCKIDKRHDQDCKPVDGEGKKIQYGNIIEKHDNEGDQEDMMKAVNVCVLRKEESYTEVIKRHEKADVEEMKSDQPNEKAESSADTFCSQDLLPYPESHFIKPSQYIDTSVSESISTTQMSSADTSHEVNLPNNQAEPELSNLSSAGDQGDKTDMTCDSKNSPDTTPAGQGHKKEICVIVEDEQTAGMINEVKTVDSSSKFDDEINTERKASSPVSENQDWIGQSDKGEELVHFLEEPDTAMDIKHCRIHNLNLTDRKSDVKEGQEDSSHGTETKILKRNRQLHQANEDTKHEFQQNYKAVTETQSDMLNDKTADEN</sequence>
<dbReference type="PROSITE" id="PS51263">
    <property type="entry name" value="ADF_H"/>
    <property type="match status" value="1"/>
</dbReference>
<feature type="compositionally biased region" description="Low complexity" evidence="2">
    <location>
        <begin position="336"/>
        <end position="349"/>
    </location>
</feature>
<feature type="compositionally biased region" description="Basic and acidic residues" evidence="2">
    <location>
        <begin position="188"/>
        <end position="236"/>
    </location>
</feature>
<feature type="compositionally biased region" description="Basic and acidic residues" evidence="2">
    <location>
        <begin position="646"/>
        <end position="674"/>
    </location>
</feature>
<dbReference type="InterPro" id="IPR002108">
    <property type="entry name" value="ADF-H"/>
</dbReference>
<dbReference type="GeneID" id="101884756"/>
<feature type="region of interest" description="Disordered" evidence="2">
    <location>
        <begin position="938"/>
        <end position="966"/>
    </location>
</feature>
<feature type="compositionally biased region" description="Polar residues" evidence="2">
    <location>
        <begin position="1630"/>
        <end position="1640"/>
    </location>
</feature>
<dbReference type="PANTHER" id="PTHR10829">
    <property type="entry name" value="CORTACTIN AND DREBRIN"/>
    <property type="match status" value="1"/>
</dbReference>
<dbReference type="GO" id="GO:0030425">
    <property type="term" value="C:dendrite"/>
    <property type="evidence" value="ECO:0000318"/>
    <property type="project" value="GO_Central"/>
</dbReference>
<evidence type="ECO:0000313" key="4">
    <source>
        <dbReference type="Proteomes" id="UP000000437"/>
    </source>
</evidence>
<dbReference type="OrthoDB" id="20822at2759"/>
<dbReference type="GO" id="GO:0030864">
    <property type="term" value="C:cortical actin cytoskeleton"/>
    <property type="evidence" value="ECO:0000318"/>
    <property type="project" value="GO_Central"/>
</dbReference>
<proteinExistence type="predicted"/>
<feature type="region of interest" description="Disordered" evidence="2">
    <location>
        <begin position="1370"/>
        <end position="1428"/>
    </location>
</feature>
<feature type="region of interest" description="Disordered" evidence="2">
    <location>
        <begin position="1134"/>
        <end position="1211"/>
    </location>
</feature>
<feature type="region of interest" description="Disordered" evidence="2">
    <location>
        <begin position="1730"/>
        <end position="1789"/>
    </location>
</feature>
<feature type="domain" description="ADF-H" evidence="3">
    <location>
        <begin position="8"/>
        <end position="134"/>
    </location>
</feature>